<dbReference type="Proteomes" id="UP000011668">
    <property type="component" value="Unassembled WGS sequence"/>
</dbReference>
<dbReference type="Pfam" id="PF01399">
    <property type="entry name" value="PCI"/>
    <property type="match status" value="1"/>
</dbReference>
<dbReference type="InterPro" id="IPR000717">
    <property type="entry name" value="PCI_dom"/>
</dbReference>
<comment type="similarity">
    <text evidence="3">Belongs to the CSN4 family.</text>
</comment>
<dbReference type="InterPro" id="IPR040134">
    <property type="entry name" value="PSMD12/CSN4"/>
</dbReference>
<feature type="domain" description="PSMD12/CSN4-like N-terminal" evidence="11">
    <location>
        <begin position="177"/>
        <end position="390"/>
    </location>
</feature>
<evidence type="ECO:0000256" key="1">
    <source>
        <dbReference type="ARBA" id="ARBA00004123"/>
    </source>
</evidence>
<sequence length="649" mass="70416">MHFSITATFSALAFLASAVQASHTITLRDPKSSGGHQIIYAISRGVGLRVDNYSGSPYTGAARVDVPAKSSKSVVVPDGWDGRVCDVTASGSCANNCYGACSMAEFNMNSGALNWYDISNILAYTVPQKISSSCDSVTCTSAGCPCNQAYRPGDKTGTCGGTGPLDQAVRACGAAFSQLSSISAQKDKSTAYSELLQNILNLPQDQIPAALLTYVGLIVNRDQPGIVVARQVLSELAGALEKNKVEDRDARKKVIQDVLDTLQPRLVSYEEQTGALRLQMASLLEEEEEWVEAARVLMGISLDSGHRQVSSEEKLQIYIRIVRLLLEEGEHAQADTYCKRAALLIPSTSNRELQLSFKLSQARIADFNRRFYDAALRYNELSWVPELDEDDRANALSAAVTCAVLDPAGPKRSRLLATLFRDERAPSLENYTILKKMFNEHIIRPDEVKGFEATLKPHHLARVAQSQNDKLAARKAAADNDGDTDMTDADTPQSTRTGPTTVLDKAVLEHNLLSASKIYNNITFAGLGALLDLAPAAAETMARRMIGEGRLHASIDQVAKLISFDHTHDARQDDAAGGAGGLGDVVQEVEDTGAPETDKWDLQIRKSASSVCWSSLGSILYSHHIQGRIDCPISARETTRFCFLISPFL</sequence>
<comment type="subcellular location">
    <subcellularLocation>
        <location evidence="2">Cytoplasm</location>
    </subcellularLocation>
    <subcellularLocation>
        <location evidence="1">Nucleus</location>
    </subcellularLocation>
</comment>
<dbReference type="PANTHER" id="PTHR10855:SF2">
    <property type="entry name" value="COP9 SIGNALOSOME COMPLEX SUBUNIT 4"/>
    <property type="match status" value="1"/>
</dbReference>
<dbReference type="SUPFAM" id="SSF46785">
    <property type="entry name" value="Winged helix' DNA-binding domain"/>
    <property type="match status" value="1"/>
</dbReference>
<dbReference type="InterPro" id="IPR054559">
    <property type="entry name" value="PSMD12-CSN4-like_N"/>
</dbReference>
<organism evidence="12 13">
    <name type="scientific">Thanatephorus cucumeris (strain AG1-IA)</name>
    <name type="common">Rice sheath blight fungus</name>
    <name type="synonym">Rhizoctonia solani</name>
    <dbReference type="NCBI Taxonomy" id="983506"/>
    <lineage>
        <taxon>Eukaryota</taxon>
        <taxon>Fungi</taxon>
        <taxon>Dikarya</taxon>
        <taxon>Basidiomycota</taxon>
        <taxon>Agaricomycotina</taxon>
        <taxon>Agaricomycetes</taxon>
        <taxon>Cantharellales</taxon>
        <taxon>Ceratobasidiaceae</taxon>
        <taxon>Rhizoctonia</taxon>
        <taxon>Rhizoctonia solani AG-1</taxon>
    </lineage>
</organism>
<comment type="caution">
    <text evidence="12">The sequence shown here is derived from an EMBL/GenBank/DDBJ whole genome shotgun (WGS) entry which is preliminary data.</text>
</comment>
<dbReference type="STRING" id="983506.L8X9V4"/>
<evidence type="ECO:0000313" key="13">
    <source>
        <dbReference type="Proteomes" id="UP000011668"/>
    </source>
</evidence>
<evidence type="ECO:0000256" key="6">
    <source>
        <dbReference type="ARBA" id="ARBA00022790"/>
    </source>
</evidence>
<evidence type="ECO:0000256" key="9">
    <source>
        <dbReference type="SAM" id="SignalP"/>
    </source>
</evidence>
<evidence type="ECO:0000256" key="2">
    <source>
        <dbReference type="ARBA" id="ARBA00004496"/>
    </source>
</evidence>
<keyword evidence="5" id="KW-0963">Cytoplasm</keyword>
<dbReference type="GO" id="GO:0008180">
    <property type="term" value="C:COP9 signalosome"/>
    <property type="evidence" value="ECO:0007669"/>
    <property type="project" value="UniProtKB-KW"/>
</dbReference>
<dbReference type="Gene3D" id="1.10.10.10">
    <property type="entry name" value="Winged helix-like DNA-binding domain superfamily/Winged helix DNA-binding domain"/>
    <property type="match status" value="1"/>
</dbReference>
<keyword evidence="7" id="KW-0539">Nucleus</keyword>
<gene>
    <name evidence="12" type="ORF">AG1IA_00508</name>
</gene>
<dbReference type="Gene3D" id="2.60.110.10">
    <property type="entry name" value="Thaumatin"/>
    <property type="match status" value="1"/>
</dbReference>
<dbReference type="AlphaFoldDB" id="L8X9V4"/>
<evidence type="ECO:0000259" key="11">
    <source>
        <dbReference type="Pfam" id="PF22241"/>
    </source>
</evidence>
<dbReference type="InterPro" id="IPR037176">
    <property type="entry name" value="Osmotin/thaumatin-like_sf"/>
</dbReference>
<evidence type="ECO:0000256" key="3">
    <source>
        <dbReference type="ARBA" id="ARBA00010417"/>
    </source>
</evidence>
<protein>
    <recommendedName>
        <fullName evidence="4">COP9 signalosome complex subunit 4</fullName>
    </recommendedName>
</protein>
<dbReference type="OrthoDB" id="295656at2759"/>
<dbReference type="EMBL" id="AFRT01000076">
    <property type="protein sequence ID" value="ELU45464.1"/>
    <property type="molecule type" value="Genomic_DNA"/>
</dbReference>
<evidence type="ECO:0000256" key="5">
    <source>
        <dbReference type="ARBA" id="ARBA00022490"/>
    </source>
</evidence>
<evidence type="ECO:0000256" key="8">
    <source>
        <dbReference type="SAM" id="MobiDB-lite"/>
    </source>
</evidence>
<dbReference type="HOGENOM" id="CLU_028132_1_1_1"/>
<keyword evidence="9" id="KW-0732">Signal</keyword>
<keyword evidence="13" id="KW-1185">Reference proteome</keyword>
<evidence type="ECO:0000313" key="12">
    <source>
        <dbReference type="EMBL" id="ELU45464.1"/>
    </source>
</evidence>
<evidence type="ECO:0000259" key="10">
    <source>
        <dbReference type="Pfam" id="PF01399"/>
    </source>
</evidence>
<evidence type="ECO:0000256" key="7">
    <source>
        <dbReference type="ARBA" id="ARBA00023242"/>
    </source>
</evidence>
<keyword evidence="6" id="KW-0736">Signalosome</keyword>
<accession>L8X9V4</accession>
<dbReference type="Pfam" id="PF22241">
    <property type="entry name" value="PSMD12-CSN4_N"/>
    <property type="match status" value="1"/>
</dbReference>
<dbReference type="InterPro" id="IPR036388">
    <property type="entry name" value="WH-like_DNA-bd_sf"/>
</dbReference>
<dbReference type="PANTHER" id="PTHR10855">
    <property type="entry name" value="26S PROTEASOME NON-ATPASE REGULATORY SUBUNIT 12/COP9 SIGNALOSOME COMPLEX SUBUNIT 4"/>
    <property type="match status" value="1"/>
</dbReference>
<evidence type="ECO:0000256" key="4">
    <source>
        <dbReference type="ARBA" id="ARBA00014881"/>
    </source>
</evidence>
<dbReference type="GO" id="GO:0005829">
    <property type="term" value="C:cytosol"/>
    <property type="evidence" value="ECO:0007669"/>
    <property type="project" value="TreeGrafter"/>
</dbReference>
<dbReference type="SUPFAM" id="SSF49870">
    <property type="entry name" value="Osmotin, thaumatin-like protein"/>
    <property type="match status" value="1"/>
</dbReference>
<feature type="region of interest" description="Disordered" evidence="8">
    <location>
        <begin position="471"/>
        <end position="498"/>
    </location>
</feature>
<reference evidence="12 13" key="1">
    <citation type="journal article" date="2013" name="Nat. Commun.">
        <title>The evolution and pathogenic mechanisms of the rice sheath blight pathogen.</title>
        <authorList>
            <person name="Zheng A."/>
            <person name="Lin R."/>
            <person name="Xu L."/>
            <person name="Qin P."/>
            <person name="Tang C."/>
            <person name="Ai P."/>
            <person name="Zhang D."/>
            <person name="Liu Y."/>
            <person name="Sun Z."/>
            <person name="Feng H."/>
            <person name="Wang Y."/>
            <person name="Chen Y."/>
            <person name="Liang X."/>
            <person name="Fu R."/>
            <person name="Li Q."/>
            <person name="Zhang J."/>
            <person name="Yu X."/>
            <person name="Xie Z."/>
            <person name="Ding L."/>
            <person name="Guan P."/>
            <person name="Tang J."/>
            <person name="Liang Y."/>
            <person name="Wang S."/>
            <person name="Deng Q."/>
            <person name="Li S."/>
            <person name="Zhu J."/>
            <person name="Wang L."/>
            <person name="Liu H."/>
            <person name="Li P."/>
        </authorList>
    </citation>
    <scope>NUCLEOTIDE SEQUENCE [LARGE SCALE GENOMIC DNA]</scope>
    <source>
        <strain evidence="13">AG-1 IA</strain>
    </source>
</reference>
<feature type="signal peptide" evidence="9">
    <location>
        <begin position="1"/>
        <end position="21"/>
    </location>
</feature>
<dbReference type="InterPro" id="IPR036390">
    <property type="entry name" value="WH_DNA-bd_sf"/>
</dbReference>
<proteinExistence type="inferred from homology"/>
<name>L8X9V4_THACA</name>
<feature type="chain" id="PRO_5003997228" description="COP9 signalosome complex subunit 4" evidence="9">
    <location>
        <begin position="22"/>
        <end position="649"/>
    </location>
</feature>
<feature type="domain" description="PCI" evidence="10">
    <location>
        <begin position="502"/>
        <end position="565"/>
    </location>
</feature>